<feature type="chain" id="PRO_5042943549" description="Gnk2-homologous domain-containing protein" evidence="6">
    <location>
        <begin position="29"/>
        <end position="259"/>
    </location>
</feature>
<dbReference type="PANTHER" id="PTHR32411:SF55">
    <property type="entry name" value="CYSTEINE-RICH REPEAT SECRETORY PROTEIN 55"/>
    <property type="match status" value="1"/>
</dbReference>
<dbReference type="InterPro" id="IPR038408">
    <property type="entry name" value="GNK2_sf"/>
</dbReference>
<evidence type="ECO:0000256" key="3">
    <source>
        <dbReference type="ARBA" id="ARBA00022729"/>
    </source>
</evidence>
<evidence type="ECO:0000256" key="1">
    <source>
        <dbReference type="ARBA" id="ARBA00004613"/>
    </source>
</evidence>
<evidence type="ECO:0000256" key="2">
    <source>
        <dbReference type="ARBA" id="ARBA00022525"/>
    </source>
</evidence>
<gene>
    <name evidence="8" type="ORF">SAY86_009850</name>
</gene>
<keyword evidence="4" id="KW-0677">Repeat</keyword>
<accession>A0AAN7KXL5</accession>
<keyword evidence="2" id="KW-0964">Secreted</keyword>
<feature type="signal peptide" evidence="6">
    <location>
        <begin position="1"/>
        <end position="28"/>
    </location>
</feature>
<evidence type="ECO:0000256" key="5">
    <source>
        <dbReference type="ARBA" id="ARBA00038515"/>
    </source>
</evidence>
<dbReference type="PANTHER" id="PTHR32411">
    <property type="entry name" value="CYSTEINE-RICH REPEAT SECRETORY PROTEIN 38-RELATED"/>
    <property type="match status" value="1"/>
</dbReference>
<evidence type="ECO:0000256" key="6">
    <source>
        <dbReference type="SAM" id="SignalP"/>
    </source>
</evidence>
<dbReference type="Proteomes" id="UP001346149">
    <property type="component" value="Unassembled WGS sequence"/>
</dbReference>
<dbReference type="GO" id="GO:0005576">
    <property type="term" value="C:extracellular region"/>
    <property type="evidence" value="ECO:0007669"/>
    <property type="project" value="UniProtKB-SubCell"/>
</dbReference>
<evidence type="ECO:0000259" key="7">
    <source>
        <dbReference type="PROSITE" id="PS51473"/>
    </source>
</evidence>
<comment type="subcellular location">
    <subcellularLocation>
        <location evidence="1">Secreted</location>
    </subcellularLocation>
</comment>
<dbReference type="Gene3D" id="3.30.430.20">
    <property type="entry name" value="Gnk2 domain, C-X8-C-X2-C motif"/>
    <property type="match status" value="2"/>
</dbReference>
<dbReference type="AlphaFoldDB" id="A0AAN7KXL5"/>
<evidence type="ECO:0000313" key="8">
    <source>
        <dbReference type="EMBL" id="KAK4774915.1"/>
    </source>
</evidence>
<dbReference type="CDD" id="cd23509">
    <property type="entry name" value="Gnk2-like"/>
    <property type="match status" value="2"/>
</dbReference>
<keyword evidence="3 6" id="KW-0732">Signal</keyword>
<dbReference type="PROSITE" id="PS51473">
    <property type="entry name" value="GNK2"/>
    <property type="match status" value="2"/>
</dbReference>
<comment type="similarity">
    <text evidence="5">Belongs to the cysteine-rich repeat secretory protein family.</text>
</comment>
<comment type="caution">
    <text evidence="8">The sequence shown here is derived from an EMBL/GenBank/DDBJ whole genome shotgun (WGS) entry which is preliminary data.</text>
</comment>
<evidence type="ECO:0000313" key="9">
    <source>
        <dbReference type="Proteomes" id="UP001346149"/>
    </source>
</evidence>
<dbReference type="InterPro" id="IPR002902">
    <property type="entry name" value="GNK2"/>
</dbReference>
<dbReference type="InterPro" id="IPR050581">
    <property type="entry name" value="CRR_secretory_protein"/>
</dbReference>
<dbReference type="EMBL" id="JAXQNO010000019">
    <property type="protein sequence ID" value="KAK4774915.1"/>
    <property type="molecule type" value="Genomic_DNA"/>
</dbReference>
<name>A0AAN7KXL5_TRANT</name>
<organism evidence="8 9">
    <name type="scientific">Trapa natans</name>
    <name type="common">Water chestnut</name>
    <dbReference type="NCBI Taxonomy" id="22666"/>
    <lineage>
        <taxon>Eukaryota</taxon>
        <taxon>Viridiplantae</taxon>
        <taxon>Streptophyta</taxon>
        <taxon>Embryophyta</taxon>
        <taxon>Tracheophyta</taxon>
        <taxon>Spermatophyta</taxon>
        <taxon>Magnoliopsida</taxon>
        <taxon>eudicotyledons</taxon>
        <taxon>Gunneridae</taxon>
        <taxon>Pentapetalae</taxon>
        <taxon>rosids</taxon>
        <taxon>malvids</taxon>
        <taxon>Myrtales</taxon>
        <taxon>Lythraceae</taxon>
        <taxon>Trapa</taxon>
    </lineage>
</organism>
<feature type="domain" description="Gnk2-homologous" evidence="7">
    <location>
        <begin position="140"/>
        <end position="247"/>
    </location>
</feature>
<keyword evidence="9" id="KW-1185">Reference proteome</keyword>
<proteinExistence type="inferred from homology"/>
<feature type="domain" description="Gnk2-homologous" evidence="7">
    <location>
        <begin position="32"/>
        <end position="134"/>
    </location>
</feature>
<protein>
    <recommendedName>
        <fullName evidence="7">Gnk2-homologous domain-containing protein</fullName>
    </recommendedName>
</protein>
<evidence type="ECO:0000256" key="4">
    <source>
        <dbReference type="ARBA" id="ARBA00022737"/>
    </source>
</evidence>
<reference evidence="8 9" key="1">
    <citation type="journal article" date="2023" name="Hortic Res">
        <title>Pangenome of water caltrop reveals structural variations and asymmetric subgenome divergence after allopolyploidization.</title>
        <authorList>
            <person name="Zhang X."/>
            <person name="Chen Y."/>
            <person name="Wang L."/>
            <person name="Yuan Y."/>
            <person name="Fang M."/>
            <person name="Shi L."/>
            <person name="Lu R."/>
            <person name="Comes H.P."/>
            <person name="Ma Y."/>
            <person name="Chen Y."/>
            <person name="Huang G."/>
            <person name="Zhou Y."/>
            <person name="Zheng Z."/>
            <person name="Qiu Y."/>
        </authorList>
    </citation>
    <scope>NUCLEOTIDE SEQUENCE [LARGE SCALE GENOMIC DNA]</scope>
    <source>
        <strain evidence="8">F231</strain>
    </source>
</reference>
<dbReference type="Pfam" id="PF01657">
    <property type="entry name" value="Stress-antifung"/>
    <property type="match status" value="2"/>
</dbReference>
<sequence>MGSSFRRPLFLPFLLTILLYSICWTAQAYSNTLLLKSCNYQSKVSPGSQVAANIRRLVPELVSKAAVNGFAATTYGINKYKVYGRAQCRGDVSNAECRKCVAGAAQLLAKECPNMADIRIWYDYCFIRYSLENIIGKVDTDFGITDSTKQNVNDPEAFNKTLGGLFTKIESQALMPGNHKFLGTGQVKLSKSTTLYALVQCTEDLSPENCAGCLKFAVAFLPELCGNHTGCYWSCTTCLARYNLKKFFFPLNSTIILPN</sequence>